<keyword evidence="2" id="KW-1185">Reference proteome</keyword>
<protein>
    <submittedName>
        <fullName evidence="1">Uncharacterized protein</fullName>
    </submittedName>
</protein>
<sequence>MYGALSGRGFSAPPYLLTGPDALLSSELRSLAIPHNGERATDPGAFTNRKTPAINFRIDCFRQTVGERLGPRERESTASVTLRRDVASDEFNERSHRPSLNEFRVQ</sequence>
<dbReference type="EMBL" id="OW152829">
    <property type="protein sequence ID" value="CAH2046933.1"/>
    <property type="molecule type" value="Genomic_DNA"/>
</dbReference>
<name>A0ABN8I207_9NEOP</name>
<gene>
    <name evidence="1" type="ORF">IPOD504_LOCUS5553</name>
</gene>
<evidence type="ECO:0000313" key="1">
    <source>
        <dbReference type="EMBL" id="CAH2046933.1"/>
    </source>
</evidence>
<reference evidence="1" key="1">
    <citation type="submission" date="2022-03" db="EMBL/GenBank/DDBJ databases">
        <authorList>
            <person name="Martin H S."/>
        </authorList>
    </citation>
    <scope>NUCLEOTIDE SEQUENCE</scope>
</reference>
<evidence type="ECO:0000313" key="2">
    <source>
        <dbReference type="Proteomes" id="UP000837857"/>
    </source>
</evidence>
<proteinExistence type="predicted"/>
<accession>A0ABN8I207</accession>
<dbReference type="Proteomes" id="UP000837857">
    <property type="component" value="Chromosome 17"/>
</dbReference>
<feature type="non-terminal residue" evidence="1">
    <location>
        <position position="106"/>
    </location>
</feature>
<organism evidence="1 2">
    <name type="scientific">Iphiclides podalirius</name>
    <name type="common">scarce swallowtail</name>
    <dbReference type="NCBI Taxonomy" id="110791"/>
    <lineage>
        <taxon>Eukaryota</taxon>
        <taxon>Metazoa</taxon>
        <taxon>Ecdysozoa</taxon>
        <taxon>Arthropoda</taxon>
        <taxon>Hexapoda</taxon>
        <taxon>Insecta</taxon>
        <taxon>Pterygota</taxon>
        <taxon>Neoptera</taxon>
        <taxon>Endopterygota</taxon>
        <taxon>Lepidoptera</taxon>
        <taxon>Glossata</taxon>
        <taxon>Ditrysia</taxon>
        <taxon>Papilionoidea</taxon>
        <taxon>Papilionidae</taxon>
        <taxon>Papilioninae</taxon>
        <taxon>Iphiclides</taxon>
    </lineage>
</organism>